<keyword evidence="2" id="KW-1185">Reference proteome</keyword>
<protein>
    <submittedName>
        <fullName evidence="1">Glycosyl hydrolase</fullName>
    </submittedName>
</protein>
<keyword evidence="1" id="KW-0378">Hydrolase</keyword>
<evidence type="ECO:0000313" key="2">
    <source>
        <dbReference type="Proteomes" id="UP000033632"/>
    </source>
</evidence>
<gene>
    <name evidence="1" type="ORF">VE25_12175</name>
</gene>
<dbReference type="Proteomes" id="UP000033632">
    <property type="component" value="Unassembled WGS sequence"/>
</dbReference>
<dbReference type="SUPFAM" id="SSF88713">
    <property type="entry name" value="Glycoside hydrolase/deacetylase"/>
    <property type="match status" value="1"/>
</dbReference>
<comment type="caution">
    <text evidence="1">The sequence shown here is derived from an EMBL/GenBank/DDBJ whole genome shotgun (WGS) entry which is preliminary data.</text>
</comment>
<organism evidence="1 2">
    <name type="scientific">Devosia geojensis</name>
    <dbReference type="NCBI Taxonomy" id="443610"/>
    <lineage>
        <taxon>Bacteria</taxon>
        <taxon>Pseudomonadati</taxon>
        <taxon>Pseudomonadota</taxon>
        <taxon>Alphaproteobacteria</taxon>
        <taxon>Hyphomicrobiales</taxon>
        <taxon>Devosiaceae</taxon>
        <taxon>Devosia</taxon>
    </lineage>
</organism>
<accession>A0A0F5FRV0</accession>
<name>A0A0F5FRV0_9HYPH</name>
<reference evidence="1 2" key="1">
    <citation type="submission" date="2015-03" db="EMBL/GenBank/DDBJ databases">
        <authorList>
            <person name="Hassan Y.I."/>
            <person name="Lepp D."/>
            <person name="Li X.-Z."/>
            <person name="Zhou T."/>
        </authorList>
    </citation>
    <scope>NUCLEOTIDE SEQUENCE [LARGE SCALE GENOMIC DNA]</scope>
    <source>
        <strain evidence="1 2">BD-c194</strain>
    </source>
</reference>
<dbReference type="Gene3D" id="3.20.110.10">
    <property type="entry name" value="Glycoside hydrolase 38, N terminal domain"/>
    <property type="match status" value="1"/>
</dbReference>
<dbReference type="OrthoDB" id="237949at2"/>
<sequence length="648" mass="72388">MSDRTIHLVFKTHLDIGFTDHAAKVRRQYHEQFIPQALTTGEHFYAEDPDNPRFIWTTGAWLIWDHLQTQDAEKVKRLERAIERGLIRWHALPFTTHTELMSPALFRAGLSIARELDERFGRETIAAKMTDVPGHTLGMVPLLAEAGVRFLHLGVNTASPVPDVPDLFRWRAPTGEEVVVMYQNSYGATQFAPGGEVGLSFAHTNDNMGPQSVPQTVDVHRHMAHEYPDVAVRASTLDAFGRLMWERREEFPVVDIEIGDSWIHGAGSDPIKLARFRQLQRLYDGFDVEGLTPARRAFGRGLALVAEHTWGVDIKSYLRDEEAWDRPAFEAARANDYRFAYAEASWAEQRAYLDAAIAELPASDRRLAEDHLAELEPPVAPDLLDEQMQVMKVGGWRLDLDPQTGDVMSIASPTGARLAGRDGPLIAYRYESYDSAALQAHLDSYLQHRAEWAILDHDKPGLHRARTARHAAFAPRRVGGGWIDGQPVVVLAMPQEAHRTLGAPERIELAVEALGDTHLALRLTLRNKPANRMPEASFVSLTPEGASGWRYRKMGLWQPGERIARRGGGQLQAVEAVAAELGTGSLTVEPLDSPLVTPAGSPFMPFAPELPNLSGGIRFNLHNNKWGTNFPMWWEGDLTVRFVLAVEE</sequence>
<dbReference type="InterPro" id="IPR011330">
    <property type="entry name" value="Glyco_hydro/deAcase_b/a-brl"/>
</dbReference>
<dbReference type="AlphaFoldDB" id="A0A0F5FRV0"/>
<dbReference type="InterPro" id="IPR032482">
    <property type="entry name" value="DUF5054"/>
</dbReference>
<dbReference type="Pfam" id="PF16477">
    <property type="entry name" value="DUF5054"/>
    <property type="match status" value="1"/>
</dbReference>
<dbReference type="CDD" id="cd10791">
    <property type="entry name" value="GH38N_AMII_like_1"/>
    <property type="match status" value="1"/>
</dbReference>
<dbReference type="RefSeq" id="WP_046108900.1">
    <property type="nucleotide sequence ID" value="NZ_JZEX01000113.1"/>
</dbReference>
<dbReference type="InterPro" id="IPR027291">
    <property type="entry name" value="Glyco_hydro_38_N_sf"/>
</dbReference>
<dbReference type="STRING" id="443610.VE25_12175"/>
<proteinExistence type="predicted"/>
<dbReference type="GO" id="GO:0005975">
    <property type="term" value="P:carbohydrate metabolic process"/>
    <property type="evidence" value="ECO:0007669"/>
    <property type="project" value="InterPro"/>
</dbReference>
<dbReference type="GO" id="GO:0016787">
    <property type="term" value="F:hydrolase activity"/>
    <property type="evidence" value="ECO:0007669"/>
    <property type="project" value="UniProtKB-KW"/>
</dbReference>
<evidence type="ECO:0000313" key="1">
    <source>
        <dbReference type="EMBL" id="KKB11543.1"/>
    </source>
</evidence>
<dbReference type="EMBL" id="JZEX01000113">
    <property type="protein sequence ID" value="KKB11543.1"/>
    <property type="molecule type" value="Genomic_DNA"/>
</dbReference>
<dbReference type="PATRIC" id="fig|443610.3.peg.645"/>